<dbReference type="HAMAP" id="MF_00156">
    <property type="entry name" value="PanB"/>
    <property type="match status" value="1"/>
</dbReference>
<comment type="subunit">
    <text evidence="3 7">Homodecamer; pentamer of dimers.</text>
</comment>
<dbReference type="GO" id="GO:0005737">
    <property type="term" value="C:cytoplasm"/>
    <property type="evidence" value="ECO:0007669"/>
    <property type="project" value="UniProtKB-SubCell"/>
</dbReference>
<dbReference type="GO" id="GO:0003864">
    <property type="term" value="F:3-methyl-2-oxobutanoate hydroxymethyltransferase activity"/>
    <property type="evidence" value="ECO:0007669"/>
    <property type="project" value="UniProtKB-UniRule"/>
</dbReference>
<feature type="binding site" evidence="7 10">
    <location>
        <position position="54"/>
    </location>
    <ligand>
        <name>Mg(2+)</name>
        <dbReference type="ChEBI" id="CHEBI:18420"/>
    </ligand>
</feature>
<evidence type="ECO:0000256" key="3">
    <source>
        <dbReference type="ARBA" id="ARBA00011424"/>
    </source>
</evidence>
<evidence type="ECO:0000256" key="10">
    <source>
        <dbReference type="PIRSR" id="PIRSR000388-3"/>
    </source>
</evidence>
<protein>
    <recommendedName>
        <fullName evidence="7">3-methyl-2-oxobutanoate hydroxymethyltransferase</fullName>
        <ecNumber evidence="7">2.1.2.11</ecNumber>
    </recommendedName>
    <alternativeName>
        <fullName evidence="7">Ketopantoate hydroxymethyltransferase</fullName>
        <shortName evidence="7">KPHMT</shortName>
    </alternativeName>
</protein>
<dbReference type="EC" id="2.1.2.11" evidence="7"/>
<dbReference type="Proteomes" id="UP000262583">
    <property type="component" value="Chromosome"/>
</dbReference>
<keyword evidence="7" id="KW-0963">Cytoplasm</keyword>
<dbReference type="NCBIfam" id="TIGR00222">
    <property type="entry name" value="panB"/>
    <property type="match status" value="1"/>
</dbReference>
<evidence type="ECO:0000256" key="4">
    <source>
        <dbReference type="ARBA" id="ARBA00022655"/>
    </source>
</evidence>
<dbReference type="CDD" id="cd06557">
    <property type="entry name" value="KPHMT-like"/>
    <property type="match status" value="1"/>
</dbReference>
<evidence type="ECO:0000256" key="8">
    <source>
        <dbReference type="PIRSR" id="PIRSR000388-1"/>
    </source>
</evidence>
<dbReference type="AlphaFoldDB" id="A0A2Z4Y4Z7"/>
<feature type="binding site" evidence="7 10">
    <location>
        <position position="125"/>
    </location>
    <ligand>
        <name>Mg(2+)</name>
        <dbReference type="ChEBI" id="CHEBI:18420"/>
    </ligand>
</feature>
<sequence length="274" mass="29849">MSAQGQATTEPKRRVHHFAMLKQRNQPIVVVTAYDYPTGLAADEAGVDAILVGDSLGMVALGFESTIPVTMDMMVHHTAAVRRAVRRAFLIADMPYLSYQVSAEEAVRNAGRLVQEGGAEAVKIEGGREMVPVIRRILEAGIPVLGHIGLLPQSIHKLGGYRVQGRDDEAAASLLEDARALEEAGVFAIVLEAMDPDTATQISRSLHVPTIGIGAGRNCDGQVLVLSDLAGLIPRTPPKFAKRYCDTFGLIKQAIEDYREEVRTRKFPEPQHEY</sequence>
<keyword evidence="4 7" id="KW-0566">Pantothenate biosynthesis</keyword>
<dbReference type="KEGG" id="schv:BRCON_0816"/>
<dbReference type="UniPathway" id="UPA00028">
    <property type="reaction ID" value="UER00003"/>
</dbReference>
<evidence type="ECO:0000256" key="9">
    <source>
        <dbReference type="PIRSR" id="PIRSR000388-2"/>
    </source>
</evidence>
<comment type="cofactor">
    <cofactor evidence="7 10">
        <name>Mg(2+)</name>
        <dbReference type="ChEBI" id="CHEBI:18420"/>
    </cofactor>
    <text evidence="7 10">Binds 1 Mg(2+) ion per subunit.</text>
</comment>
<dbReference type="PANTHER" id="PTHR20881">
    <property type="entry name" value="3-METHYL-2-OXOBUTANOATE HYDROXYMETHYLTRANSFERASE"/>
    <property type="match status" value="1"/>
</dbReference>
<dbReference type="InterPro" id="IPR003700">
    <property type="entry name" value="Pantoate_hydroxy_MeTrfase"/>
</dbReference>
<dbReference type="InterPro" id="IPR015813">
    <property type="entry name" value="Pyrv/PenolPyrv_kinase-like_dom"/>
</dbReference>
<keyword evidence="11" id="KW-0489">Methyltransferase</keyword>
<dbReference type="EMBL" id="CP030759">
    <property type="protein sequence ID" value="AXA35593.1"/>
    <property type="molecule type" value="Genomic_DNA"/>
</dbReference>
<dbReference type="GO" id="GO:0000287">
    <property type="term" value="F:magnesium ion binding"/>
    <property type="evidence" value="ECO:0007669"/>
    <property type="project" value="TreeGrafter"/>
</dbReference>
<dbReference type="Gene3D" id="3.20.20.60">
    <property type="entry name" value="Phosphoenolpyruvate-binding domains"/>
    <property type="match status" value="1"/>
</dbReference>
<dbReference type="GO" id="GO:0015940">
    <property type="term" value="P:pantothenate biosynthetic process"/>
    <property type="evidence" value="ECO:0007669"/>
    <property type="project" value="UniProtKB-UniRule"/>
</dbReference>
<dbReference type="PIRSF" id="PIRSF000388">
    <property type="entry name" value="Pantoate_hydroxy_MeTrfase"/>
    <property type="match status" value="1"/>
</dbReference>
<evidence type="ECO:0000256" key="5">
    <source>
        <dbReference type="ARBA" id="ARBA00022679"/>
    </source>
</evidence>
<comment type="similarity">
    <text evidence="2 7">Belongs to the PanB family.</text>
</comment>
<dbReference type="GO" id="GO:0032259">
    <property type="term" value="P:methylation"/>
    <property type="evidence" value="ECO:0007669"/>
    <property type="project" value="UniProtKB-KW"/>
</dbReference>
<dbReference type="FunFam" id="3.20.20.60:FF:000003">
    <property type="entry name" value="3-methyl-2-oxobutanoate hydroxymethyltransferase"/>
    <property type="match status" value="1"/>
</dbReference>
<evidence type="ECO:0000256" key="1">
    <source>
        <dbReference type="ARBA" id="ARBA00005033"/>
    </source>
</evidence>
<dbReference type="SUPFAM" id="SSF51621">
    <property type="entry name" value="Phosphoenolpyruvate/pyruvate domain"/>
    <property type="match status" value="1"/>
</dbReference>
<name>A0A2Z4Y4Z7_SUMC1</name>
<dbReference type="GO" id="GO:0008168">
    <property type="term" value="F:methyltransferase activity"/>
    <property type="evidence" value="ECO:0007669"/>
    <property type="project" value="UniProtKB-KW"/>
</dbReference>
<keyword evidence="7 10" id="KW-0479">Metal-binding</keyword>
<dbReference type="InterPro" id="IPR040442">
    <property type="entry name" value="Pyrv_kinase-like_dom_sf"/>
</dbReference>
<feature type="binding site" evidence="7 10">
    <location>
        <position position="93"/>
    </location>
    <ligand>
        <name>Mg(2+)</name>
        <dbReference type="ChEBI" id="CHEBI:18420"/>
    </ligand>
</feature>
<evidence type="ECO:0000313" key="11">
    <source>
        <dbReference type="EMBL" id="AXA35593.1"/>
    </source>
</evidence>
<accession>A0A2Z4Y4Z7</accession>
<evidence type="ECO:0000256" key="6">
    <source>
        <dbReference type="ARBA" id="ARBA00056497"/>
    </source>
</evidence>
<evidence type="ECO:0000313" key="12">
    <source>
        <dbReference type="Proteomes" id="UP000262583"/>
    </source>
</evidence>
<organism evidence="11 12">
    <name type="scientific">Sumerlaea chitinivorans</name>
    <dbReference type="NCBI Taxonomy" id="2250252"/>
    <lineage>
        <taxon>Bacteria</taxon>
        <taxon>Candidatus Sumerlaeota</taxon>
        <taxon>Candidatus Sumerlaeia</taxon>
        <taxon>Candidatus Sumerlaeales</taxon>
        <taxon>Candidatus Sumerlaeaceae</taxon>
        <taxon>Candidatus Sumerlaea</taxon>
    </lineage>
</organism>
<comment type="catalytic activity">
    <reaction evidence="7">
        <text>(6R)-5,10-methylene-5,6,7,8-tetrahydrofolate + 3-methyl-2-oxobutanoate + H2O = 2-dehydropantoate + (6S)-5,6,7,8-tetrahydrofolate</text>
        <dbReference type="Rhea" id="RHEA:11824"/>
        <dbReference type="ChEBI" id="CHEBI:11561"/>
        <dbReference type="ChEBI" id="CHEBI:11851"/>
        <dbReference type="ChEBI" id="CHEBI:15377"/>
        <dbReference type="ChEBI" id="CHEBI:15636"/>
        <dbReference type="ChEBI" id="CHEBI:57453"/>
        <dbReference type="EC" id="2.1.2.11"/>
    </reaction>
</comment>
<gene>
    <name evidence="7" type="primary">panB</name>
    <name evidence="11" type="ORF">BRCON_0816</name>
</gene>
<keyword evidence="5 7" id="KW-0808">Transferase</keyword>
<comment type="function">
    <text evidence="6 7">Catalyzes the reversible reaction in which hydroxymethyl group from 5,10-methylenetetrahydrofolate is transferred onto alpha-ketoisovalerate to form ketopantoate.</text>
</comment>
<feature type="binding site" evidence="7 9">
    <location>
        <position position="123"/>
    </location>
    <ligand>
        <name>3-methyl-2-oxobutanoate</name>
        <dbReference type="ChEBI" id="CHEBI:11851"/>
    </ligand>
</feature>
<comment type="subcellular location">
    <subcellularLocation>
        <location evidence="7">Cytoplasm</location>
    </subcellularLocation>
</comment>
<evidence type="ECO:0000256" key="2">
    <source>
        <dbReference type="ARBA" id="ARBA00008676"/>
    </source>
</evidence>
<proteinExistence type="inferred from homology"/>
<dbReference type="Pfam" id="PF02548">
    <property type="entry name" value="Pantoate_transf"/>
    <property type="match status" value="1"/>
</dbReference>
<evidence type="ECO:0000256" key="7">
    <source>
        <dbReference type="HAMAP-Rule" id="MF_00156"/>
    </source>
</evidence>
<comment type="pathway">
    <text evidence="1 7">Cofactor biosynthesis; (R)-pantothenate biosynthesis; (R)-pantoate from 3-methyl-2-oxobutanoate: step 1/2.</text>
</comment>
<reference evidence="11 12" key="1">
    <citation type="submission" date="2018-05" db="EMBL/GenBank/DDBJ databases">
        <title>A metagenomic window into the 2 km-deep terrestrial subsurface aquifer revealed taxonomically and functionally diverse microbial community comprising novel uncultured bacterial lineages.</title>
        <authorList>
            <person name="Kadnikov V.V."/>
            <person name="Mardanov A.V."/>
            <person name="Beletsky A.V."/>
            <person name="Banks D."/>
            <person name="Pimenov N.V."/>
            <person name="Frank Y.A."/>
            <person name="Karnachuk O.V."/>
            <person name="Ravin N.V."/>
        </authorList>
    </citation>
    <scope>NUCLEOTIDE SEQUENCE [LARGE SCALE GENOMIC DNA]</scope>
    <source>
        <strain evidence="11">BY</strain>
    </source>
</reference>
<feature type="binding site" evidence="7 9">
    <location>
        <position position="93"/>
    </location>
    <ligand>
        <name>3-methyl-2-oxobutanoate</name>
        <dbReference type="ChEBI" id="CHEBI:11851"/>
    </ligand>
</feature>
<keyword evidence="7 10" id="KW-0460">Magnesium</keyword>
<feature type="binding site" evidence="7 9">
    <location>
        <begin position="54"/>
        <end position="55"/>
    </location>
    <ligand>
        <name>3-methyl-2-oxobutanoate</name>
        <dbReference type="ChEBI" id="CHEBI:11851"/>
    </ligand>
</feature>
<dbReference type="PANTHER" id="PTHR20881:SF0">
    <property type="entry name" value="3-METHYL-2-OXOBUTANOATE HYDROXYMETHYLTRANSFERASE"/>
    <property type="match status" value="1"/>
</dbReference>
<feature type="active site" description="Proton acceptor" evidence="7 8">
    <location>
        <position position="192"/>
    </location>
</feature>
<dbReference type="NCBIfam" id="NF001452">
    <property type="entry name" value="PRK00311.1"/>
    <property type="match status" value="1"/>
</dbReference>